<evidence type="ECO:0000256" key="4">
    <source>
        <dbReference type="ARBA" id="ARBA00022692"/>
    </source>
</evidence>
<dbReference type="PANTHER" id="PTHR42770:SF15">
    <property type="entry name" value="GLUTAMATE_GAMMA-AMINOBUTYRATE ANTIPORTER-RELATED"/>
    <property type="match status" value="1"/>
</dbReference>
<dbReference type="Pfam" id="PF13520">
    <property type="entry name" value="AA_permease_2"/>
    <property type="match status" value="1"/>
</dbReference>
<evidence type="ECO:0000313" key="9">
    <source>
        <dbReference type="Proteomes" id="UP001565220"/>
    </source>
</evidence>
<dbReference type="InterPro" id="IPR050367">
    <property type="entry name" value="APC_superfamily"/>
</dbReference>
<feature type="transmembrane region" description="Helical" evidence="7">
    <location>
        <begin position="443"/>
        <end position="462"/>
    </location>
</feature>
<keyword evidence="3" id="KW-1003">Cell membrane</keyword>
<feature type="transmembrane region" description="Helical" evidence="7">
    <location>
        <begin position="211"/>
        <end position="232"/>
    </location>
</feature>
<keyword evidence="5 7" id="KW-1133">Transmembrane helix</keyword>
<evidence type="ECO:0000256" key="7">
    <source>
        <dbReference type="SAM" id="Phobius"/>
    </source>
</evidence>
<feature type="transmembrane region" description="Helical" evidence="7">
    <location>
        <begin position="370"/>
        <end position="389"/>
    </location>
</feature>
<evidence type="ECO:0000313" key="8">
    <source>
        <dbReference type="EMBL" id="MEY8765031.1"/>
    </source>
</evidence>
<keyword evidence="6 7" id="KW-0472">Membrane</keyword>
<evidence type="ECO:0000256" key="3">
    <source>
        <dbReference type="ARBA" id="ARBA00022475"/>
    </source>
</evidence>
<gene>
    <name evidence="8" type="primary">yjeM</name>
    <name evidence="8" type="ORF">AB8S09_15525</name>
</gene>
<feature type="transmembrane region" description="Helical" evidence="7">
    <location>
        <begin position="474"/>
        <end position="491"/>
    </location>
</feature>
<evidence type="ECO:0000256" key="1">
    <source>
        <dbReference type="ARBA" id="ARBA00004651"/>
    </source>
</evidence>
<keyword evidence="4 7" id="KW-0812">Transmembrane</keyword>
<proteinExistence type="predicted"/>
<evidence type="ECO:0000256" key="5">
    <source>
        <dbReference type="ARBA" id="ARBA00022989"/>
    </source>
</evidence>
<comment type="caution">
    <text evidence="8">The sequence shown here is derived from an EMBL/GenBank/DDBJ whole genome shotgun (WGS) entry which is preliminary data.</text>
</comment>
<feature type="transmembrane region" description="Helical" evidence="7">
    <location>
        <begin position="320"/>
        <end position="342"/>
    </location>
</feature>
<feature type="transmembrane region" description="Helical" evidence="7">
    <location>
        <begin position="12"/>
        <end position="32"/>
    </location>
</feature>
<dbReference type="Gene3D" id="1.20.1740.10">
    <property type="entry name" value="Amino acid/polyamine transporter I"/>
    <property type="match status" value="1"/>
</dbReference>
<dbReference type="RefSeq" id="WP_369869515.1">
    <property type="nucleotide sequence ID" value="NZ_JBGFFE010000043.1"/>
</dbReference>
<feature type="transmembrane region" description="Helical" evidence="7">
    <location>
        <begin position="44"/>
        <end position="67"/>
    </location>
</feature>
<organism evidence="8 9">
    <name type="scientific">Clostridium lapidicellarium</name>
    <dbReference type="NCBI Taxonomy" id="3240931"/>
    <lineage>
        <taxon>Bacteria</taxon>
        <taxon>Bacillati</taxon>
        <taxon>Bacillota</taxon>
        <taxon>Clostridia</taxon>
        <taxon>Eubacteriales</taxon>
        <taxon>Clostridiaceae</taxon>
        <taxon>Clostridium</taxon>
    </lineage>
</organism>
<accession>A0ABV4E1L4</accession>
<dbReference type="PANTHER" id="PTHR42770">
    <property type="entry name" value="AMINO ACID TRANSPORTER-RELATED"/>
    <property type="match status" value="1"/>
</dbReference>
<dbReference type="NCBIfam" id="NF011775">
    <property type="entry name" value="PRK15238.1"/>
    <property type="match status" value="1"/>
</dbReference>
<evidence type="ECO:0000256" key="6">
    <source>
        <dbReference type="ARBA" id="ARBA00023136"/>
    </source>
</evidence>
<name>A0ABV4E1L4_9CLOT</name>
<feature type="transmembrane region" description="Helical" evidence="7">
    <location>
        <begin position="401"/>
        <end position="423"/>
    </location>
</feature>
<dbReference type="Proteomes" id="UP001565220">
    <property type="component" value="Unassembled WGS sequence"/>
</dbReference>
<dbReference type="PIRSF" id="PIRSF006060">
    <property type="entry name" value="AA_transporter"/>
    <property type="match status" value="1"/>
</dbReference>
<keyword evidence="2" id="KW-0813">Transport</keyword>
<feature type="transmembrane region" description="Helical" evidence="7">
    <location>
        <begin position="253"/>
        <end position="275"/>
    </location>
</feature>
<evidence type="ECO:0000256" key="2">
    <source>
        <dbReference type="ARBA" id="ARBA00022448"/>
    </source>
</evidence>
<feature type="transmembrane region" description="Helical" evidence="7">
    <location>
        <begin position="135"/>
        <end position="155"/>
    </location>
</feature>
<feature type="transmembrane region" description="Helical" evidence="7">
    <location>
        <begin position="88"/>
        <end position="115"/>
    </location>
</feature>
<feature type="transmembrane region" description="Helical" evidence="7">
    <location>
        <begin position="167"/>
        <end position="191"/>
    </location>
</feature>
<protein>
    <submittedName>
        <fullName evidence="8">Glutamate/gamma-aminobutyrate family transporter YjeM</fullName>
    </submittedName>
</protein>
<sequence>MASNETETKNKKLTLIALILMIFTSVFGFANMPRSFYLMGYGAIPWYIISGLTFFIPYAFMMAEYGAAFKNEKGGIYSWMEKSVGPKYAFIGTFMWFASYIVWMVNICSTIWIPFSNAIWGKDVTSTWGIFGLNSTQTIGILGMIWIIFVTFTASRGLEKITKVTSVGGIAVVLLNVLLLVGALIVLVSNGGHLAQPVVSAASFVKSPNPAYSSSIGMLSFIVFAIFAYGGIEVVGGLVDQTENAEVTFPKGVTIAALIITVGYSIGIFMCGIFTNWNTVLSSKGVHMANCAYVVMQNLGFELGKSFGMSQASSLVLGAWVARFMGLSMFLALTGAFFTLCYSPLKQIIEGTPKELWPGKMAEIKNGMPINAMWVQCIVVVLFVALVSFGGDAAAKFFSRLVLMTNVAMTLPYMFLSGAFISFKKKKEIVKPFVVYKSKFSTWLWTILVTFTVGFANFFTIIEPAVDGNLTDTIWMIGGPLFFAIVAVAMYRRYEKKYIGKDEKTAV</sequence>
<keyword evidence="9" id="KW-1185">Reference proteome</keyword>
<reference evidence="8 9" key="1">
    <citation type="submission" date="2024-08" db="EMBL/GenBank/DDBJ databases">
        <title>Clostridium lapicellarii sp. nov., and Clostridium renhuaiense sp. nov., two species isolated from the mud in a fermentation cellar used for producing sauce-flavour Chinese liquors.</title>
        <authorList>
            <person name="Yang F."/>
            <person name="Wang H."/>
            <person name="Chen L.Q."/>
            <person name="Zhou N."/>
            <person name="Lu J.J."/>
            <person name="Pu X.X."/>
            <person name="Wan B."/>
            <person name="Wang L."/>
            <person name="Liu S.J."/>
        </authorList>
    </citation>
    <scope>NUCLEOTIDE SEQUENCE [LARGE SCALE GENOMIC DNA]</scope>
    <source>
        <strain evidence="8 9">MT-113</strain>
    </source>
</reference>
<dbReference type="InterPro" id="IPR002293">
    <property type="entry name" value="AA/rel_permease1"/>
</dbReference>
<dbReference type="EMBL" id="JBGFFE010000043">
    <property type="protein sequence ID" value="MEY8765031.1"/>
    <property type="molecule type" value="Genomic_DNA"/>
</dbReference>
<comment type="subcellular location">
    <subcellularLocation>
        <location evidence="1">Cell membrane</location>
        <topology evidence="1">Multi-pass membrane protein</topology>
    </subcellularLocation>
</comment>